<feature type="transmembrane region" description="Helical" evidence="7">
    <location>
        <begin position="7"/>
        <end position="30"/>
    </location>
</feature>
<feature type="transmembrane region" description="Helical" evidence="7">
    <location>
        <begin position="69"/>
        <end position="90"/>
    </location>
</feature>
<dbReference type="InterPro" id="IPR011701">
    <property type="entry name" value="MFS"/>
</dbReference>
<organism evidence="9 10">
    <name type="scientific">Alteribacter lacisalsi</name>
    <dbReference type="NCBI Taxonomy" id="2045244"/>
    <lineage>
        <taxon>Bacteria</taxon>
        <taxon>Bacillati</taxon>
        <taxon>Bacillota</taxon>
        <taxon>Bacilli</taxon>
        <taxon>Bacillales</taxon>
        <taxon>Bacillaceae</taxon>
        <taxon>Alteribacter</taxon>
    </lineage>
</organism>
<protein>
    <submittedName>
        <fullName evidence="9">MFS transporter</fullName>
    </submittedName>
</protein>
<feature type="transmembrane region" description="Helical" evidence="7">
    <location>
        <begin position="164"/>
        <end position="184"/>
    </location>
</feature>
<dbReference type="EMBL" id="PDOF01000004">
    <property type="protein sequence ID" value="PYZ95553.1"/>
    <property type="molecule type" value="Genomic_DNA"/>
</dbReference>
<evidence type="ECO:0000313" key="9">
    <source>
        <dbReference type="EMBL" id="PYZ95553.1"/>
    </source>
</evidence>
<evidence type="ECO:0000256" key="4">
    <source>
        <dbReference type="ARBA" id="ARBA00022692"/>
    </source>
</evidence>
<evidence type="ECO:0000259" key="8">
    <source>
        <dbReference type="PROSITE" id="PS50850"/>
    </source>
</evidence>
<dbReference type="AlphaFoldDB" id="A0A2W0H182"/>
<proteinExistence type="predicted"/>
<dbReference type="OrthoDB" id="2957917at2"/>
<dbReference type="Proteomes" id="UP000248066">
    <property type="component" value="Unassembled WGS sequence"/>
</dbReference>
<feature type="transmembrane region" description="Helical" evidence="7">
    <location>
        <begin position="245"/>
        <end position="270"/>
    </location>
</feature>
<dbReference type="PANTHER" id="PTHR23513:SF11">
    <property type="entry name" value="STAPHYLOFERRIN A TRANSPORTER"/>
    <property type="match status" value="1"/>
</dbReference>
<feature type="transmembrane region" description="Helical" evidence="7">
    <location>
        <begin position="137"/>
        <end position="158"/>
    </location>
</feature>
<keyword evidence="5 7" id="KW-1133">Transmembrane helix</keyword>
<evidence type="ECO:0000256" key="2">
    <source>
        <dbReference type="ARBA" id="ARBA00022448"/>
    </source>
</evidence>
<dbReference type="InterPro" id="IPR036259">
    <property type="entry name" value="MFS_trans_sf"/>
</dbReference>
<name>A0A2W0H182_9BACI</name>
<evidence type="ECO:0000256" key="5">
    <source>
        <dbReference type="ARBA" id="ARBA00022989"/>
    </source>
</evidence>
<feature type="domain" description="Major facilitator superfamily (MFS) profile" evidence="8">
    <location>
        <begin position="1"/>
        <end position="188"/>
    </location>
</feature>
<feature type="transmembrane region" description="Helical" evidence="7">
    <location>
        <begin position="277"/>
        <end position="295"/>
    </location>
</feature>
<gene>
    <name evidence="9" type="ORF">CR205_18665</name>
</gene>
<accession>A0A2W0H182</accession>
<feature type="transmembrane region" description="Helical" evidence="7">
    <location>
        <begin position="96"/>
        <end position="116"/>
    </location>
</feature>
<feature type="transmembrane region" description="Helical" evidence="7">
    <location>
        <begin position="301"/>
        <end position="319"/>
    </location>
</feature>
<dbReference type="PROSITE" id="PS50850">
    <property type="entry name" value="MFS"/>
    <property type="match status" value="1"/>
</dbReference>
<keyword evidence="3" id="KW-1003">Cell membrane</keyword>
<dbReference type="GO" id="GO:0005886">
    <property type="term" value="C:plasma membrane"/>
    <property type="evidence" value="ECO:0007669"/>
    <property type="project" value="UniProtKB-SubCell"/>
</dbReference>
<dbReference type="PANTHER" id="PTHR23513">
    <property type="entry name" value="INTEGRAL MEMBRANE EFFLUX PROTEIN-RELATED"/>
    <property type="match status" value="1"/>
</dbReference>
<keyword evidence="10" id="KW-1185">Reference proteome</keyword>
<keyword evidence="6 7" id="KW-0472">Membrane</keyword>
<reference evidence="9 10" key="1">
    <citation type="submission" date="2017-10" db="EMBL/GenBank/DDBJ databases">
        <title>Bacillus sp. nov., a halophilic bacterium isolated from a Yangshapao Lake.</title>
        <authorList>
            <person name="Wang H."/>
        </authorList>
    </citation>
    <scope>NUCLEOTIDE SEQUENCE [LARGE SCALE GENOMIC DNA]</scope>
    <source>
        <strain evidence="9 10">YSP-3</strain>
    </source>
</reference>
<dbReference type="Gene3D" id="1.20.1250.20">
    <property type="entry name" value="MFS general substrate transporter like domains"/>
    <property type="match status" value="1"/>
</dbReference>
<keyword evidence="2" id="KW-0813">Transport</keyword>
<dbReference type="SUPFAM" id="SSF103473">
    <property type="entry name" value="MFS general substrate transporter"/>
    <property type="match status" value="1"/>
</dbReference>
<dbReference type="GO" id="GO:0022857">
    <property type="term" value="F:transmembrane transporter activity"/>
    <property type="evidence" value="ECO:0007669"/>
    <property type="project" value="InterPro"/>
</dbReference>
<evidence type="ECO:0000313" key="10">
    <source>
        <dbReference type="Proteomes" id="UP000248066"/>
    </source>
</evidence>
<comment type="subcellular location">
    <subcellularLocation>
        <location evidence="1">Cell membrane</location>
        <topology evidence="1">Multi-pass membrane protein</topology>
    </subcellularLocation>
</comment>
<dbReference type="RefSeq" id="WP_110521678.1">
    <property type="nucleotide sequence ID" value="NZ_PDOF01000004.1"/>
</dbReference>
<dbReference type="Pfam" id="PF07690">
    <property type="entry name" value="MFS_1"/>
    <property type="match status" value="1"/>
</dbReference>
<dbReference type="InterPro" id="IPR020846">
    <property type="entry name" value="MFS_dom"/>
</dbReference>
<feature type="transmembrane region" description="Helical" evidence="7">
    <location>
        <begin position="365"/>
        <end position="385"/>
    </location>
</feature>
<dbReference type="CDD" id="cd06173">
    <property type="entry name" value="MFS_MefA_like"/>
    <property type="match status" value="1"/>
</dbReference>
<evidence type="ECO:0000256" key="3">
    <source>
        <dbReference type="ARBA" id="ARBA00022475"/>
    </source>
</evidence>
<sequence length="398" mass="42237">MKQFPYVLFAFFMSEFGRAMYFVTVTWVLYGITGDAVFTGVLVGLGFLPGVFLNLFFGVLVDRFDRKSLTIIAVGVSAAAIAVLLVASAADTVGPVIIFAVHMTVQTAGSLFRPAIQALIAECFPKEELPQVFSRSASAAIIGGLAGAGAGGLLLAVLSLTGSLGLVTAAFSSAAGALFFLKSVTQKKPSAKKTVLRDLTDGFRYVNRNRFLLRLFVIMFTGQLVFHSSLGFLSVYTADYLMQPAAVYGFLDASLSAGGALAGLVGAWWWKTSKNRVAAYSLVLVFAGLLLTGFAPHMSVSFLGVFLIGLGTTWIRVLLQAVQQMATEPAFHGRMASLRMLGNQTSVAVSAPALGWIAGQGSANLVYPTLAVPVALCFVFAFVMSGKEDFTRYTKTAA</sequence>
<feature type="transmembrane region" description="Helical" evidence="7">
    <location>
        <begin position="211"/>
        <end position="233"/>
    </location>
</feature>
<feature type="transmembrane region" description="Helical" evidence="7">
    <location>
        <begin position="36"/>
        <end position="57"/>
    </location>
</feature>
<feature type="transmembrane region" description="Helical" evidence="7">
    <location>
        <begin position="340"/>
        <end position="359"/>
    </location>
</feature>
<evidence type="ECO:0000256" key="6">
    <source>
        <dbReference type="ARBA" id="ARBA00023136"/>
    </source>
</evidence>
<keyword evidence="4 7" id="KW-0812">Transmembrane</keyword>
<evidence type="ECO:0000256" key="1">
    <source>
        <dbReference type="ARBA" id="ARBA00004651"/>
    </source>
</evidence>
<evidence type="ECO:0000256" key="7">
    <source>
        <dbReference type="SAM" id="Phobius"/>
    </source>
</evidence>
<comment type="caution">
    <text evidence="9">The sequence shown here is derived from an EMBL/GenBank/DDBJ whole genome shotgun (WGS) entry which is preliminary data.</text>
</comment>